<dbReference type="EMBL" id="GBXM01013588">
    <property type="protein sequence ID" value="JAH94989.1"/>
    <property type="molecule type" value="Transcribed_RNA"/>
</dbReference>
<dbReference type="GO" id="GO:0006974">
    <property type="term" value="P:DNA damage response"/>
    <property type="evidence" value="ECO:0007669"/>
    <property type="project" value="UniProtKB-KW"/>
</dbReference>
<dbReference type="Pfam" id="PF16589">
    <property type="entry name" value="BRCT_2"/>
    <property type="match status" value="1"/>
</dbReference>
<comment type="subcellular location">
    <subcellularLocation>
        <location evidence="1">Nucleus</location>
    </subcellularLocation>
</comment>
<name>A0A0E9WX54_ANGAN</name>
<reference evidence="8" key="1">
    <citation type="submission" date="2014-11" db="EMBL/GenBank/DDBJ databases">
        <authorList>
            <person name="Amaro Gonzalez C."/>
        </authorList>
    </citation>
    <scope>NUCLEOTIDE SEQUENCE</scope>
</reference>
<evidence type="ECO:0000256" key="3">
    <source>
        <dbReference type="ARBA" id="ARBA00023242"/>
    </source>
</evidence>
<evidence type="ECO:0000256" key="2">
    <source>
        <dbReference type="ARBA" id="ARBA00022763"/>
    </source>
</evidence>
<protein>
    <recommendedName>
        <fullName evidence="4">PAX-interacting protein 1</fullName>
    </recommendedName>
    <alternativeName>
        <fullName evidence="5">PAX transactivation activation domain-interacting protein</fullName>
    </alternativeName>
</protein>
<proteinExistence type="predicted"/>
<dbReference type="PANTHER" id="PTHR23196">
    <property type="entry name" value="PAX TRANSCRIPTION ACTIVATION DOMAIN INTERACTING PROTEIN"/>
    <property type="match status" value="1"/>
</dbReference>
<evidence type="ECO:0000259" key="7">
    <source>
        <dbReference type="PROSITE" id="PS50172"/>
    </source>
</evidence>
<feature type="region of interest" description="Disordered" evidence="6">
    <location>
        <begin position="1"/>
        <end position="33"/>
    </location>
</feature>
<dbReference type="GO" id="GO:0005634">
    <property type="term" value="C:nucleus"/>
    <property type="evidence" value="ECO:0007669"/>
    <property type="project" value="UniProtKB-SubCell"/>
</dbReference>
<dbReference type="AlphaFoldDB" id="A0A0E9WX54"/>
<keyword evidence="3" id="KW-0539">Nucleus</keyword>
<dbReference type="InterPro" id="IPR051579">
    <property type="entry name" value="DDR_Transcriptional_Reg"/>
</dbReference>
<dbReference type="CDD" id="cd17712">
    <property type="entry name" value="BRCT_PAXIP1_rpt5"/>
    <property type="match status" value="1"/>
</dbReference>
<dbReference type="InterPro" id="IPR001357">
    <property type="entry name" value="BRCT_dom"/>
</dbReference>
<evidence type="ECO:0000256" key="5">
    <source>
        <dbReference type="ARBA" id="ARBA00030146"/>
    </source>
</evidence>
<dbReference type="Gene3D" id="3.40.50.10190">
    <property type="entry name" value="BRCT domain"/>
    <property type="match status" value="2"/>
</dbReference>
<evidence type="ECO:0000313" key="8">
    <source>
        <dbReference type="EMBL" id="JAH94989.1"/>
    </source>
</evidence>
<dbReference type="GO" id="GO:0060261">
    <property type="term" value="P:positive regulation of transcription initiation by RNA polymerase II"/>
    <property type="evidence" value="ECO:0007669"/>
    <property type="project" value="TreeGrafter"/>
</dbReference>
<evidence type="ECO:0000256" key="1">
    <source>
        <dbReference type="ARBA" id="ARBA00004123"/>
    </source>
</evidence>
<organism evidence="8">
    <name type="scientific">Anguilla anguilla</name>
    <name type="common">European freshwater eel</name>
    <name type="synonym">Muraena anguilla</name>
    <dbReference type="NCBI Taxonomy" id="7936"/>
    <lineage>
        <taxon>Eukaryota</taxon>
        <taxon>Metazoa</taxon>
        <taxon>Chordata</taxon>
        <taxon>Craniata</taxon>
        <taxon>Vertebrata</taxon>
        <taxon>Euteleostomi</taxon>
        <taxon>Actinopterygii</taxon>
        <taxon>Neopterygii</taxon>
        <taxon>Teleostei</taxon>
        <taxon>Anguilliformes</taxon>
        <taxon>Anguillidae</taxon>
        <taxon>Anguilla</taxon>
    </lineage>
</organism>
<dbReference type="InterPro" id="IPR036420">
    <property type="entry name" value="BRCT_dom_sf"/>
</dbReference>
<evidence type="ECO:0000256" key="6">
    <source>
        <dbReference type="SAM" id="MobiDB-lite"/>
    </source>
</evidence>
<sequence length="243" mass="27811">MGVHVQQKQKQNMSSPQPPAKKPRIEDLPAPTKKLPPETTPFVFFTGFDPAQVQQHIKRLYDLGGEIAENAQKCTHLIANKVTRTVKFLTAMSIVKHIVTPDWLEESWKSQKFVDEQHFMLRDAEAEVLFCFSLEESLRRAHTAPLFKGKYFYITPGICPSLTTMKAIVECAGGKVLGKQPSFRKIMEHKQNKSLPEVILISCENDLHLCREYFLKNIDVHNAEFILTGVLTQTLDYESYKFT</sequence>
<dbReference type="Pfam" id="PF16770">
    <property type="entry name" value="RTT107_BRCT_5"/>
    <property type="match status" value="1"/>
</dbReference>
<evidence type="ECO:0000256" key="4">
    <source>
        <dbReference type="ARBA" id="ARBA00023858"/>
    </source>
</evidence>
<dbReference type="SUPFAM" id="SSF52113">
    <property type="entry name" value="BRCT domain"/>
    <property type="match status" value="1"/>
</dbReference>
<dbReference type="PANTHER" id="PTHR23196:SF1">
    <property type="entry name" value="PAX-INTERACTING PROTEIN 1"/>
    <property type="match status" value="1"/>
</dbReference>
<feature type="compositionally biased region" description="Polar residues" evidence="6">
    <location>
        <begin position="1"/>
        <end position="15"/>
    </location>
</feature>
<keyword evidence="2" id="KW-0227">DNA damage</keyword>
<dbReference type="PROSITE" id="PS50172">
    <property type="entry name" value="BRCT"/>
    <property type="match status" value="1"/>
</dbReference>
<accession>A0A0E9WX54</accession>
<reference evidence="8" key="2">
    <citation type="journal article" date="2015" name="Fish Shellfish Immunol.">
        <title>Early steps in the European eel (Anguilla anguilla)-Vibrio vulnificus interaction in the gills: Role of the RtxA13 toxin.</title>
        <authorList>
            <person name="Callol A."/>
            <person name="Pajuelo D."/>
            <person name="Ebbesson L."/>
            <person name="Teles M."/>
            <person name="MacKenzie S."/>
            <person name="Amaro C."/>
        </authorList>
    </citation>
    <scope>NUCLEOTIDE SEQUENCE</scope>
</reference>
<dbReference type="SMART" id="SM00292">
    <property type="entry name" value="BRCT"/>
    <property type="match status" value="2"/>
</dbReference>
<dbReference type="CDD" id="cd18440">
    <property type="entry name" value="BRCT_PAXIP1_rpt6"/>
    <property type="match status" value="1"/>
</dbReference>
<feature type="domain" description="BRCT" evidence="7">
    <location>
        <begin position="58"/>
        <end position="121"/>
    </location>
</feature>